<evidence type="ECO:0000256" key="6">
    <source>
        <dbReference type="RuleBase" id="RU361277"/>
    </source>
</evidence>
<name>A0A1C7ZAW8_PSESX</name>
<gene>
    <name evidence="8" type="ORF">AFK24_06160</name>
</gene>
<keyword evidence="4" id="KW-0560">Oxidoreductase</keyword>
<dbReference type="InterPro" id="IPR036291">
    <property type="entry name" value="NAD(P)-bd_dom_sf"/>
</dbReference>
<evidence type="ECO:0000256" key="5">
    <source>
        <dbReference type="ARBA" id="ARBA00023027"/>
    </source>
</evidence>
<dbReference type="GO" id="GO:0051903">
    <property type="term" value="F:S-(hydroxymethyl)glutathione dehydrogenase [NAD(P)+] activity"/>
    <property type="evidence" value="ECO:0007669"/>
    <property type="project" value="TreeGrafter"/>
</dbReference>
<protein>
    <submittedName>
        <fullName evidence="8">Alcohol dehydrogenase</fullName>
    </submittedName>
</protein>
<comment type="caution">
    <text evidence="8">The sequence shown here is derived from an EMBL/GenBank/DDBJ whole genome shotgun (WGS) entry which is preliminary data.</text>
</comment>
<dbReference type="InterPro" id="IPR002328">
    <property type="entry name" value="ADH_Zn_CS"/>
</dbReference>
<organism evidence="8 9">
    <name type="scientific">Pseudomonas syringae</name>
    <dbReference type="NCBI Taxonomy" id="317"/>
    <lineage>
        <taxon>Bacteria</taxon>
        <taxon>Pseudomonadati</taxon>
        <taxon>Pseudomonadota</taxon>
        <taxon>Gammaproteobacteria</taxon>
        <taxon>Pseudomonadales</taxon>
        <taxon>Pseudomonadaceae</taxon>
        <taxon>Pseudomonas</taxon>
    </lineage>
</organism>
<evidence type="ECO:0000313" key="8">
    <source>
        <dbReference type="EMBL" id="OCR26117.1"/>
    </source>
</evidence>
<dbReference type="Pfam" id="PF00107">
    <property type="entry name" value="ADH_zinc_N"/>
    <property type="match status" value="1"/>
</dbReference>
<dbReference type="OrthoDB" id="9770544at2"/>
<proteinExistence type="inferred from homology"/>
<dbReference type="PROSITE" id="PS00059">
    <property type="entry name" value="ADH_ZINC"/>
    <property type="match status" value="1"/>
</dbReference>
<dbReference type="AlphaFoldDB" id="A0A1C7ZAW8"/>
<feature type="domain" description="Enoyl reductase (ER)" evidence="7">
    <location>
        <begin position="20"/>
        <end position="373"/>
    </location>
</feature>
<evidence type="ECO:0000256" key="2">
    <source>
        <dbReference type="ARBA" id="ARBA00022723"/>
    </source>
</evidence>
<accession>A0A1C7ZAW8</accession>
<dbReference type="Proteomes" id="UP000093104">
    <property type="component" value="Unassembled WGS sequence"/>
</dbReference>
<dbReference type="GO" id="GO:0046294">
    <property type="term" value="P:formaldehyde catabolic process"/>
    <property type="evidence" value="ECO:0007669"/>
    <property type="project" value="TreeGrafter"/>
</dbReference>
<dbReference type="RefSeq" id="WP_065832388.1">
    <property type="nucleotide sequence ID" value="NZ_LGSI01000020.1"/>
</dbReference>
<dbReference type="Pfam" id="PF08240">
    <property type="entry name" value="ADH_N"/>
    <property type="match status" value="1"/>
</dbReference>
<evidence type="ECO:0000256" key="4">
    <source>
        <dbReference type="ARBA" id="ARBA00023002"/>
    </source>
</evidence>
<dbReference type="InterPro" id="IPR013149">
    <property type="entry name" value="ADH-like_C"/>
</dbReference>
<dbReference type="Gene3D" id="3.90.180.10">
    <property type="entry name" value="Medium-chain alcohol dehydrogenases, catalytic domain"/>
    <property type="match status" value="1"/>
</dbReference>
<dbReference type="InterPro" id="IPR020843">
    <property type="entry name" value="ER"/>
</dbReference>
<dbReference type="EMBL" id="LGSI01000020">
    <property type="protein sequence ID" value="OCR26117.1"/>
    <property type="molecule type" value="Genomic_DNA"/>
</dbReference>
<evidence type="ECO:0000259" key="7">
    <source>
        <dbReference type="SMART" id="SM00829"/>
    </source>
</evidence>
<dbReference type="SMART" id="SM00829">
    <property type="entry name" value="PKS_ER"/>
    <property type="match status" value="1"/>
</dbReference>
<dbReference type="PANTHER" id="PTHR43880:SF12">
    <property type="entry name" value="ALCOHOL DEHYDROGENASE CLASS-3"/>
    <property type="match status" value="1"/>
</dbReference>
<keyword evidence="5" id="KW-0520">NAD</keyword>
<evidence type="ECO:0000256" key="1">
    <source>
        <dbReference type="ARBA" id="ARBA00001947"/>
    </source>
</evidence>
<dbReference type="CDD" id="cd08278">
    <property type="entry name" value="benzyl_alcohol_DH"/>
    <property type="match status" value="1"/>
</dbReference>
<evidence type="ECO:0000313" key="9">
    <source>
        <dbReference type="Proteomes" id="UP000093104"/>
    </source>
</evidence>
<dbReference type="FunFam" id="3.40.50.720:FF:000003">
    <property type="entry name" value="S-(hydroxymethyl)glutathione dehydrogenase"/>
    <property type="match status" value="1"/>
</dbReference>
<dbReference type="SUPFAM" id="SSF50129">
    <property type="entry name" value="GroES-like"/>
    <property type="match status" value="1"/>
</dbReference>
<keyword evidence="3 6" id="KW-0862">Zinc</keyword>
<dbReference type="GO" id="GO:0005829">
    <property type="term" value="C:cytosol"/>
    <property type="evidence" value="ECO:0007669"/>
    <property type="project" value="TreeGrafter"/>
</dbReference>
<sequence length="382" mass="40126">MSLSNLKPIEVTVAVLREAGARLQVERAELGIPRPDEVRVRIVATGVCHTDMVVRDQLFPTPLPIVLGHEGAGVVESVGSAVTTIVPGDHVVMTYMSCGLCLPCETGHPAHCSHMHPLNFGGGRLDGSTSTCSCEGNAPIHDHFFGQSSFSTYVIANERNVVKVSKKAPIELLGPLGCGIQTGAGSVLKAMKVEAGASFAAFGSGAVGLAAIMAAKVAGATTIIAVDVTPSRLELALELGATHIINSRQEDPVARIREITGGGVNYSLECSGRAEVLRQAIDAVTTLGICGIVGATKMGTEVAFNINDVMIPGKRIMGIVQGDVVANAFIPTLVDLYLQGRFPFDKLCRFYTFDQINEAMADSESGITIKPILRMSTATDLA</sequence>
<dbReference type="InterPro" id="IPR011032">
    <property type="entry name" value="GroES-like_sf"/>
</dbReference>
<dbReference type="PATRIC" id="fig|317.243.peg.4266"/>
<evidence type="ECO:0000256" key="3">
    <source>
        <dbReference type="ARBA" id="ARBA00022833"/>
    </source>
</evidence>
<dbReference type="InterPro" id="IPR013154">
    <property type="entry name" value="ADH-like_N"/>
</dbReference>
<keyword evidence="2 6" id="KW-0479">Metal-binding</keyword>
<dbReference type="PANTHER" id="PTHR43880">
    <property type="entry name" value="ALCOHOL DEHYDROGENASE"/>
    <property type="match status" value="1"/>
</dbReference>
<comment type="cofactor">
    <cofactor evidence="1 6">
        <name>Zn(2+)</name>
        <dbReference type="ChEBI" id="CHEBI:29105"/>
    </cofactor>
</comment>
<dbReference type="GO" id="GO:0008270">
    <property type="term" value="F:zinc ion binding"/>
    <property type="evidence" value="ECO:0007669"/>
    <property type="project" value="InterPro"/>
</dbReference>
<reference evidence="8 9" key="1">
    <citation type="submission" date="2015-07" db="EMBL/GenBank/DDBJ databases">
        <title>Draft genome sequence of a diazotrophic, plant growth-promoting rhizobacterium of the Pseudomonas syringae complex.</title>
        <authorList>
            <person name="Patten C.L."/>
            <person name="Jeong H."/>
        </authorList>
    </citation>
    <scope>NUCLEOTIDE SEQUENCE [LARGE SCALE GENOMIC DNA]</scope>
    <source>
        <strain evidence="8 9">GR12-2</strain>
    </source>
</reference>
<comment type="similarity">
    <text evidence="6">Belongs to the zinc-containing alcohol dehydrogenase family.</text>
</comment>
<dbReference type="SUPFAM" id="SSF51735">
    <property type="entry name" value="NAD(P)-binding Rossmann-fold domains"/>
    <property type="match status" value="1"/>
</dbReference>
<dbReference type="Gene3D" id="3.40.50.720">
    <property type="entry name" value="NAD(P)-binding Rossmann-like Domain"/>
    <property type="match status" value="1"/>
</dbReference>